<reference evidence="4 5" key="1">
    <citation type="submission" date="2020-08" db="EMBL/GenBank/DDBJ databases">
        <title>Sequencing the genomes of 1000 actinobacteria strains.</title>
        <authorList>
            <person name="Klenk H.-P."/>
        </authorList>
    </citation>
    <scope>NUCLEOTIDE SEQUENCE [LARGE SCALE GENOMIC DNA]</scope>
    <source>
        <strain evidence="4 5">DSM 105369</strain>
    </source>
</reference>
<feature type="domain" description="HAMP" evidence="3">
    <location>
        <begin position="1"/>
        <end position="44"/>
    </location>
</feature>
<protein>
    <recommendedName>
        <fullName evidence="3">HAMP domain-containing protein</fullName>
    </recommendedName>
</protein>
<evidence type="ECO:0000256" key="2">
    <source>
        <dbReference type="ARBA" id="ARBA00022989"/>
    </source>
</evidence>
<keyword evidence="2" id="KW-0472">Membrane</keyword>
<dbReference type="SUPFAM" id="SSF158472">
    <property type="entry name" value="HAMP domain-like"/>
    <property type="match status" value="1"/>
</dbReference>
<accession>A0A839NCZ4</accession>
<comment type="caution">
    <text evidence="4">The sequence shown here is derived from an EMBL/GenBank/DDBJ whole genome shotgun (WGS) entry which is preliminary data.</text>
</comment>
<dbReference type="EMBL" id="JACHVQ010000003">
    <property type="protein sequence ID" value="MBB2893824.1"/>
    <property type="molecule type" value="Genomic_DNA"/>
</dbReference>
<evidence type="ECO:0000313" key="5">
    <source>
        <dbReference type="Proteomes" id="UP000559182"/>
    </source>
</evidence>
<evidence type="ECO:0000256" key="1">
    <source>
        <dbReference type="ARBA" id="ARBA00022692"/>
    </source>
</evidence>
<gene>
    <name evidence="4" type="ORF">FHU39_003855</name>
</gene>
<evidence type="ECO:0000259" key="3">
    <source>
        <dbReference type="PROSITE" id="PS50885"/>
    </source>
</evidence>
<evidence type="ECO:0000313" key="4">
    <source>
        <dbReference type="EMBL" id="MBB2893824.1"/>
    </source>
</evidence>
<dbReference type="GO" id="GO:0016020">
    <property type="term" value="C:membrane"/>
    <property type="evidence" value="ECO:0007669"/>
    <property type="project" value="InterPro"/>
</dbReference>
<keyword evidence="1" id="KW-0812">Transmembrane</keyword>
<keyword evidence="5" id="KW-1185">Reference proteome</keyword>
<dbReference type="AlphaFoldDB" id="A0A839NCZ4"/>
<keyword evidence="2" id="KW-1133">Transmembrane helix</keyword>
<organism evidence="4 5">
    <name type="scientific">Flexivirga oryzae</name>
    <dbReference type="NCBI Taxonomy" id="1794944"/>
    <lineage>
        <taxon>Bacteria</taxon>
        <taxon>Bacillati</taxon>
        <taxon>Actinomycetota</taxon>
        <taxon>Actinomycetes</taxon>
        <taxon>Micrococcales</taxon>
        <taxon>Dermacoccaceae</taxon>
        <taxon>Flexivirga</taxon>
    </lineage>
</organism>
<name>A0A839NCZ4_9MICO</name>
<dbReference type="Gene3D" id="6.10.340.10">
    <property type="match status" value="1"/>
</dbReference>
<dbReference type="InterPro" id="IPR003660">
    <property type="entry name" value="HAMP_dom"/>
</dbReference>
<dbReference type="GO" id="GO:0007165">
    <property type="term" value="P:signal transduction"/>
    <property type="evidence" value="ECO:0007669"/>
    <property type="project" value="InterPro"/>
</dbReference>
<sequence>MRQTADEISESDLDRRIPVRGHNDEARLARTFNHMLDRLQASFVAHGAPSTTRRTSCERRSRWSADTRNSWVTTRLSSRRPRHWCSTNWTGCGASSTIWWISRDPNARTFSPSGVDLTDLTVDVLTTVRVMADHQWVVDAFAEGVVLADGQRLTRR</sequence>
<proteinExistence type="predicted"/>
<dbReference type="PROSITE" id="PS50885">
    <property type="entry name" value="HAMP"/>
    <property type="match status" value="1"/>
</dbReference>
<dbReference type="Proteomes" id="UP000559182">
    <property type="component" value="Unassembled WGS sequence"/>
</dbReference>
<dbReference type="CDD" id="cd06225">
    <property type="entry name" value="HAMP"/>
    <property type="match status" value="1"/>
</dbReference>
<dbReference type="Pfam" id="PF00672">
    <property type="entry name" value="HAMP"/>
    <property type="match status" value="1"/>
</dbReference>